<dbReference type="GO" id="GO:0006307">
    <property type="term" value="P:DNA alkylation repair"/>
    <property type="evidence" value="ECO:0007669"/>
    <property type="project" value="InterPro"/>
</dbReference>
<organism evidence="2 3">
    <name type="scientific">Halomonas cupida</name>
    <dbReference type="NCBI Taxonomy" id="44933"/>
    <lineage>
        <taxon>Bacteria</taxon>
        <taxon>Pseudomonadati</taxon>
        <taxon>Pseudomonadota</taxon>
        <taxon>Gammaproteobacteria</taxon>
        <taxon>Oceanospirillales</taxon>
        <taxon>Halomonadaceae</taxon>
        <taxon>Halomonas</taxon>
    </lineage>
</organism>
<dbReference type="STRING" id="44933.SAMN05660971_00762"/>
<dbReference type="EMBL" id="FRCA01000001">
    <property type="protein sequence ID" value="SHL50049.1"/>
    <property type="molecule type" value="Genomic_DNA"/>
</dbReference>
<dbReference type="InterPro" id="IPR005123">
    <property type="entry name" value="Oxoglu/Fe-dep_dioxygenase_dom"/>
</dbReference>
<dbReference type="Pfam" id="PF13532">
    <property type="entry name" value="2OG-FeII_Oxy_2"/>
    <property type="match status" value="1"/>
</dbReference>
<gene>
    <name evidence="2" type="ORF">SAMN05660971_00762</name>
</gene>
<keyword evidence="2" id="KW-0223">Dioxygenase</keyword>
<dbReference type="PROSITE" id="PS51471">
    <property type="entry name" value="FE2OG_OXY"/>
    <property type="match status" value="1"/>
</dbReference>
<dbReference type="Gene3D" id="2.60.120.590">
    <property type="entry name" value="Alpha-ketoglutarate-dependent dioxygenase AlkB-like"/>
    <property type="match status" value="1"/>
</dbReference>
<evidence type="ECO:0000313" key="3">
    <source>
        <dbReference type="Proteomes" id="UP000184123"/>
    </source>
</evidence>
<protein>
    <submittedName>
        <fullName evidence="2">Alkylated DNA repair dioxygenase AlkB</fullName>
    </submittedName>
</protein>
<name>A0A1M7B5X9_9GAMM</name>
<proteinExistence type="predicted"/>
<dbReference type="AlphaFoldDB" id="A0A1M7B5X9"/>
<evidence type="ECO:0000313" key="2">
    <source>
        <dbReference type="EMBL" id="SHL50049.1"/>
    </source>
</evidence>
<dbReference type="SUPFAM" id="SSF51197">
    <property type="entry name" value="Clavaminate synthase-like"/>
    <property type="match status" value="1"/>
</dbReference>
<dbReference type="PANTHER" id="PTHR31212:SF4">
    <property type="entry name" value="ALPHA-KETOGLUTARATE-DEPENDENT DIOXYGENASE ALKB HOMOLOG 3"/>
    <property type="match status" value="1"/>
</dbReference>
<reference evidence="2 3" key="1">
    <citation type="submission" date="2016-11" db="EMBL/GenBank/DDBJ databases">
        <authorList>
            <person name="Jaros S."/>
            <person name="Januszkiewicz K."/>
            <person name="Wedrychowicz H."/>
        </authorList>
    </citation>
    <scope>NUCLEOTIDE SEQUENCE [LARGE SCALE GENOMIC DNA]</scope>
    <source>
        <strain evidence="2 3">DSM 4740</strain>
    </source>
</reference>
<evidence type="ECO:0000259" key="1">
    <source>
        <dbReference type="PROSITE" id="PS51471"/>
    </source>
</evidence>
<dbReference type="InterPro" id="IPR032854">
    <property type="entry name" value="ALKBH3"/>
</dbReference>
<dbReference type="RefSeq" id="WP_073433633.1">
    <property type="nucleotide sequence ID" value="NZ_BJXU01000003.1"/>
</dbReference>
<keyword evidence="2" id="KW-0560">Oxidoreductase</keyword>
<sequence>MSHSTILPGECLLDSPRLHYLPDFLSAHQASDALTRFSHELDWQSPEIQVHGRRVRIPRQQVWMGDHPYRYSGQWFQPSPWHPLAMQLRQQIEQHLARVQPGRWRFNSLLLNRYRNGEQRMGWHSDNEAELGERPCIASISLGVARPLRFRWKDRSRAAFNVWLEHGSLLLMGPGIQQQLEHALLPRRIDGERINLTYRWVEG</sequence>
<dbReference type="InterPro" id="IPR037151">
    <property type="entry name" value="AlkB-like_sf"/>
</dbReference>
<dbReference type="Proteomes" id="UP000184123">
    <property type="component" value="Unassembled WGS sequence"/>
</dbReference>
<dbReference type="PANTHER" id="PTHR31212">
    <property type="entry name" value="ALPHA-KETOGLUTARATE-DEPENDENT DIOXYGENASE ALKB HOMOLOG 3"/>
    <property type="match status" value="1"/>
</dbReference>
<dbReference type="OrthoDB" id="190276at2"/>
<accession>A0A1M7B5X9</accession>
<feature type="domain" description="Fe2OG dioxygenase" evidence="1">
    <location>
        <begin position="105"/>
        <end position="202"/>
    </location>
</feature>
<dbReference type="GO" id="GO:0051213">
    <property type="term" value="F:dioxygenase activity"/>
    <property type="evidence" value="ECO:0007669"/>
    <property type="project" value="UniProtKB-KW"/>
</dbReference>
<dbReference type="InterPro" id="IPR027450">
    <property type="entry name" value="AlkB-like"/>
</dbReference>